<gene>
    <name evidence="2" type="ORF">CCDG5_1126</name>
</gene>
<protein>
    <submittedName>
        <fullName evidence="2">Uracil-DNA glycosylase</fullName>
    </submittedName>
</protein>
<evidence type="ECO:0000259" key="1">
    <source>
        <dbReference type="SMART" id="SM00986"/>
    </source>
</evidence>
<dbReference type="SUPFAM" id="SSF52141">
    <property type="entry name" value="Uracil-DNA glycosylase-like"/>
    <property type="match status" value="1"/>
</dbReference>
<dbReference type="SMART" id="SM00987">
    <property type="entry name" value="UreE_C"/>
    <property type="match status" value="1"/>
</dbReference>
<dbReference type="HOGENOM" id="CLU_094865_1_0_9"/>
<dbReference type="InterPro" id="IPR036895">
    <property type="entry name" value="Uracil-DNA_glycosylase-like_sf"/>
</dbReference>
<organism evidence="2 3">
    <name type="scientific">[Clostridium] cellulosi</name>
    <dbReference type="NCBI Taxonomy" id="29343"/>
    <lineage>
        <taxon>Bacteria</taxon>
        <taxon>Bacillati</taxon>
        <taxon>Bacillota</taxon>
        <taxon>Clostridia</taxon>
        <taxon>Eubacteriales</taxon>
        <taxon>Oscillospiraceae</taxon>
        <taxon>Oscillospiraceae incertae sedis</taxon>
    </lineage>
</organism>
<dbReference type="InterPro" id="IPR026353">
    <property type="entry name" value="Hypoxan-DNA_Glyclase"/>
</dbReference>
<dbReference type="Pfam" id="PF03167">
    <property type="entry name" value="UDG"/>
    <property type="match status" value="1"/>
</dbReference>
<dbReference type="SMART" id="SM00986">
    <property type="entry name" value="UDG"/>
    <property type="match status" value="1"/>
</dbReference>
<dbReference type="STRING" id="29343.CCDG5_1126"/>
<name>A0A078KP53_9FIRM</name>
<keyword evidence="3" id="KW-1185">Reference proteome</keyword>
<dbReference type="PATRIC" id="fig|29343.3.peg.1185"/>
<dbReference type="CDD" id="cd10032">
    <property type="entry name" value="UDG-F6_HDG"/>
    <property type="match status" value="1"/>
</dbReference>
<dbReference type="NCBIfam" id="TIGR04274">
    <property type="entry name" value="hypoxanDNAglyco"/>
    <property type="match status" value="1"/>
</dbReference>
<evidence type="ECO:0000313" key="3">
    <source>
        <dbReference type="Proteomes" id="UP000032431"/>
    </source>
</evidence>
<dbReference type="EMBL" id="LM995447">
    <property type="protein sequence ID" value="CDZ24243.1"/>
    <property type="molecule type" value="Genomic_DNA"/>
</dbReference>
<sequence length="166" mass="18695">MSENRINSFDPIYDENSKILILGTMPSIASLEQGMYYSHPRNAFWKILKDLTGDDPGNTNASKRSFLLRHNIALWDTLSSCERQGSLDGNIKEERPNNVAGLIKSCPLIQVIFLNGGAALKYYKRYHASKIELPYIALPSTSPANARGGYEKKLEAWRKVADYIVK</sequence>
<dbReference type="AlphaFoldDB" id="A0A078KP53"/>
<dbReference type="Gene3D" id="3.40.470.10">
    <property type="entry name" value="Uracil-DNA glycosylase-like domain"/>
    <property type="match status" value="1"/>
</dbReference>
<feature type="domain" description="Uracil-DNA glycosylase-like" evidence="1">
    <location>
        <begin position="10"/>
        <end position="161"/>
    </location>
</feature>
<evidence type="ECO:0000313" key="2">
    <source>
        <dbReference type="EMBL" id="CDZ24243.1"/>
    </source>
</evidence>
<dbReference type="InterPro" id="IPR005122">
    <property type="entry name" value="Uracil-DNA_glycosylase-like"/>
</dbReference>
<reference evidence="3" key="1">
    <citation type="submission" date="2014-07" db="EMBL/GenBank/DDBJ databases">
        <authorList>
            <person name="Wibberg D."/>
        </authorList>
    </citation>
    <scope>NUCLEOTIDE SEQUENCE [LARGE SCALE GENOMIC DNA]</scope>
    <source>
        <strain evidence="3">DG5</strain>
    </source>
</reference>
<dbReference type="Proteomes" id="UP000032431">
    <property type="component" value="Chromosome I"/>
</dbReference>
<dbReference type="KEGG" id="ccel:CCDG5_1126"/>
<proteinExistence type="predicted"/>
<accession>A0A078KP53</accession>